<feature type="transmembrane region" description="Helical" evidence="8">
    <location>
        <begin position="319"/>
        <end position="336"/>
    </location>
</feature>
<feature type="transmembrane region" description="Helical" evidence="8">
    <location>
        <begin position="90"/>
        <end position="115"/>
    </location>
</feature>
<dbReference type="Proteomes" id="UP000011531">
    <property type="component" value="Unassembled WGS sequence"/>
</dbReference>
<dbReference type="GO" id="GO:0008360">
    <property type="term" value="P:regulation of cell shape"/>
    <property type="evidence" value="ECO:0007669"/>
    <property type="project" value="UniProtKB-KW"/>
</dbReference>
<dbReference type="AlphaFoldDB" id="L9XTA4"/>
<evidence type="ECO:0000256" key="6">
    <source>
        <dbReference type="ARBA" id="ARBA00022989"/>
    </source>
</evidence>
<evidence type="ECO:0000256" key="1">
    <source>
        <dbReference type="ARBA" id="ARBA00004651"/>
    </source>
</evidence>
<evidence type="ECO:0000256" key="5">
    <source>
        <dbReference type="ARBA" id="ARBA00022984"/>
    </source>
</evidence>
<dbReference type="PANTHER" id="PTHR30250:SF11">
    <property type="entry name" value="O-ANTIGEN TRANSPORTER-RELATED"/>
    <property type="match status" value="1"/>
</dbReference>
<feature type="transmembrane region" description="Helical" evidence="8">
    <location>
        <begin position="200"/>
        <end position="219"/>
    </location>
</feature>
<reference evidence="9 10" key="1">
    <citation type="journal article" date="2014" name="PLoS Genet.">
        <title>Phylogenetically driven sequencing of extremely halophilic archaea reveals strategies for static and dynamic osmo-response.</title>
        <authorList>
            <person name="Becker E.A."/>
            <person name="Seitzer P.M."/>
            <person name="Tritt A."/>
            <person name="Larsen D."/>
            <person name="Krusor M."/>
            <person name="Yao A.I."/>
            <person name="Wu D."/>
            <person name="Madern D."/>
            <person name="Eisen J.A."/>
            <person name="Darling A.E."/>
            <person name="Facciotti M.T."/>
        </authorList>
    </citation>
    <scope>NUCLEOTIDE SEQUENCE [LARGE SCALE GENOMIC DNA]</scope>
    <source>
        <strain evidence="9 10">DSM 18795</strain>
    </source>
</reference>
<dbReference type="Pfam" id="PF03023">
    <property type="entry name" value="MurJ"/>
    <property type="match status" value="1"/>
</dbReference>
<dbReference type="InterPro" id="IPR002797">
    <property type="entry name" value="Polysacc_synth"/>
</dbReference>
<keyword evidence="10" id="KW-1185">Reference proteome</keyword>
<dbReference type="GO" id="GO:0005886">
    <property type="term" value="C:plasma membrane"/>
    <property type="evidence" value="ECO:0007669"/>
    <property type="project" value="UniProtKB-SubCell"/>
</dbReference>
<feature type="transmembrane region" description="Helical" evidence="8">
    <location>
        <begin position="406"/>
        <end position="426"/>
    </location>
</feature>
<comment type="caution">
    <text evidence="9">The sequence shown here is derived from an EMBL/GenBank/DDBJ whole genome shotgun (WGS) entry which is preliminary data.</text>
</comment>
<proteinExistence type="predicted"/>
<dbReference type="InterPro" id="IPR004268">
    <property type="entry name" value="MurJ"/>
</dbReference>
<evidence type="ECO:0000256" key="8">
    <source>
        <dbReference type="SAM" id="Phobius"/>
    </source>
</evidence>
<feature type="transmembrane region" description="Helical" evidence="8">
    <location>
        <begin position="490"/>
        <end position="517"/>
    </location>
</feature>
<keyword evidence="7 8" id="KW-0472">Membrane</keyword>
<evidence type="ECO:0000256" key="3">
    <source>
        <dbReference type="ARBA" id="ARBA00022692"/>
    </source>
</evidence>
<keyword evidence="6 8" id="KW-1133">Transmembrane helix</keyword>
<feature type="transmembrane region" description="Helical" evidence="8">
    <location>
        <begin position="432"/>
        <end position="452"/>
    </location>
</feature>
<feature type="transmembrane region" description="Helical" evidence="8">
    <location>
        <begin position="373"/>
        <end position="394"/>
    </location>
</feature>
<feature type="transmembrane region" description="Helical" evidence="8">
    <location>
        <begin position="348"/>
        <end position="367"/>
    </location>
</feature>
<feature type="transmembrane region" description="Helical" evidence="8">
    <location>
        <begin position="239"/>
        <end position="258"/>
    </location>
</feature>
<feature type="transmembrane region" description="Helical" evidence="8">
    <location>
        <begin position="65"/>
        <end position="84"/>
    </location>
</feature>
<evidence type="ECO:0000256" key="7">
    <source>
        <dbReference type="ARBA" id="ARBA00023136"/>
    </source>
</evidence>
<dbReference type="InterPro" id="IPR050833">
    <property type="entry name" value="Poly_Biosynth_Transport"/>
</dbReference>
<evidence type="ECO:0000256" key="2">
    <source>
        <dbReference type="ARBA" id="ARBA00022475"/>
    </source>
</evidence>
<feature type="transmembrane region" description="Helical" evidence="8">
    <location>
        <begin position="27"/>
        <end position="45"/>
    </location>
</feature>
<dbReference type="PANTHER" id="PTHR30250">
    <property type="entry name" value="PST FAMILY PREDICTED COLANIC ACID TRANSPORTER"/>
    <property type="match status" value="1"/>
</dbReference>
<gene>
    <name evidence="9" type="ORF">C492_04650</name>
</gene>
<dbReference type="PATRIC" id="fig|1227498.3.peg.954"/>
<dbReference type="STRING" id="1227498.C492_04650"/>
<accession>L9XTA4</accession>
<keyword evidence="2" id="KW-1003">Cell membrane</keyword>
<comment type="subcellular location">
    <subcellularLocation>
        <location evidence="1">Cell membrane</location>
        <topology evidence="1">Multi-pass membrane protein</topology>
    </subcellularLocation>
</comment>
<name>L9XTA4_9EURY</name>
<protein>
    <submittedName>
        <fullName evidence="9">Polysaccharide biosynthesis protein</fullName>
    </submittedName>
</protein>
<dbReference type="Pfam" id="PF01943">
    <property type="entry name" value="Polysacc_synt"/>
    <property type="match status" value="1"/>
</dbReference>
<feature type="transmembrane region" description="Helical" evidence="8">
    <location>
        <begin position="286"/>
        <end position="307"/>
    </location>
</feature>
<feature type="transmembrane region" description="Helical" evidence="8">
    <location>
        <begin position="160"/>
        <end position="179"/>
    </location>
</feature>
<organism evidence="9 10">
    <name type="scientific">Natronococcus jeotgali DSM 18795</name>
    <dbReference type="NCBI Taxonomy" id="1227498"/>
    <lineage>
        <taxon>Archaea</taxon>
        <taxon>Methanobacteriati</taxon>
        <taxon>Methanobacteriota</taxon>
        <taxon>Stenosarchaea group</taxon>
        <taxon>Halobacteria</taxon>
        <taxon>Halobacteriales</taxon>
        <taxon>Natrialbaceae</taxon>
        <taxon>Natronococcus</taxon>
    </lineage>
</organism>
<evidence type="ECO:0000256" key="4">
    <source>
        <dbReference type="ARBA" id="ARBA00022960"/>
    </source>
</evidence>
<sequence length="527" mass="55962">MLAGIVSAPLLFRLLGPAGFGDYSFLLSLFALYMLLVQSGLTGGVREFLAKSRSMADWKSYVVGYYLRLAVLFALAAAVVTILASRSGYVAALFGAEYTGYVYGLALLGIVVQLQTYSREALAGLDLERYAERLDVLDKFAFVVVAIPLVALGFGVSGALVGYAVASLVCAVVGLGLVHRRVSLSSVFRIPPRRFPRRELLTFNSRNLVLLFLLASLYHVDVIMLQRFRESAAVGNYRAALLLAEALWFVPIVIWTVHGRSTSELWSRNRFDEITALAAKTTRNTLLLTAVAAVTLAALADAVVPLYFGPDATPAIEPLLLLIPGALGFALARPVLEIATDEGSLRYPIGATACAAGLNVVLNALLIPGYGMHGAALATTIGYGSMFVFHVLAARRIGVDPLAGARLGRAVAATALAAVPIFALATVVVNPWLSLLLVPPFGLFVYLVFAVLTGTIAPAEPFDALAGLPEPLGPRAEPIRRRLEGVNGDLTVVGWFQSMLFLAGITLLVSGLLLATFGPDTGVPVFG</sequence>
<dbReference type="EMBL" id="AOIA01000031">
    <property type="protein sequence ID" value="ELY64792.1"/>
    <property type="molecule type" value="Genomic_DNA"/>
</dbReference>
<keyword evidence="4" id="KW-0133">Cell shape</keyword>
<feature type="transmembrane region" description="Helical" evidence="8">
    <location>
        <begin position="136"/>
        <end position="154"/>
    </location>
</feature>
<keyword evidence="3 8" id="KW-0812">Transmembrane</keyword>
<dbReference type="RefSeq" id="WP_008420891.1">
    <property type="nucleotide sequence ID" value="NZ_AOIA01000031.1"/>
</dbReference>
<evidence type="ECO:0000313" key="9">
    <source>
        <dbReference type="EMBL" id="ELY64792.1"/>
    </source>
</evidence>
<evidence type="ECO:0000313" key="10">
    <source>
        <dbReference type="Proteomes" id="UP000011531"/>
    </source>
</evidence>
<keyword evidence="5" id="KW-0573">Peptidoglycan synthesis</keyword>